<evidence type="ECO:0000256" key="1">
    <source>
        <dbReference type="SAM" id="Coils"/>
    </source>
</evidence>
<dbReference type="Proteomes" id="UP000031552">
    <property type="component" value="Unassembled WGS sequence"/>
</dbReference>
<evidence type="ECO:0000313" key="3">
    <source>
        <dbReference type="EMBL" id="CDR34669.1"/>
    </source>
</evidence>
<reference evidence="3" key="2">
    <citation type="submission" date="2014-09" db="EMBL/GenBank/DDBJ databases">
        <title>Criblamydia sequanensis harbors a mega-plasmid encoding arsenite resistance.</title>
        <authorList>
            <person name="Bertelli C."/>
            <person name="Goesmann A."/>
            <person name="Greub G."/>
        </authorList>
    </citation>
    <scope>NUCLEOTIDE SEQUENCE [LARGE SCALE GENOMIC DNA]</scope>
    <source>
        <strain evidence="3">CRIB-18</strain>
    </source>
</reference>
<feature type="compositionally biased region" description="Low complexity" evidence="2">
    <location>
        <begin position="11"/>
        <end position="24"/>
    </location>
</feature>
<evidence type="ECO:0000313" key="4">
    <source>
        <dbReference type="Proteomes" id="UP000031552"/>
    </source>
</evidence>
<organism evidence="3 4">
    <name type="scientific">Candidatus Criblamydia sequanensis CRIB-18</name>
    <dbReference type="NCBI Taxonomy" id="1437425"/>
    <lineage>
        <taxon>Bacteria</taxon>
        <taxon>Pseudomonadati</taxon>
        <taxon>Chlamydiota</taxon>
        <taxon>Chlamydiia</taxon>
        <taxon>Parachlamydiales</taxon>
        <taxon>Candidatus Criblamydiaceae</taxon>
        <taxon>Candidatus Criblamydia</taxon>
    </lineage>
</organism>
<evidence type="ECO:0000256" key="2">
    <source>
        <dbReference type="SAM" id="MobiDB-lite"/>
    </source>
</evidence>
<dbReference type="EMBL" id="CCEJ010000009">
    <property type="protein sequence ID" value="CDR34669.1"/>
    <property type="molecule type" value="Genomic_DNA"/>
</dbReference>
<dbReference type="AlphaFoldDB" id="A0A090E1Q5"/>
<accession>A0A090E1Q5</accession>
<feature type="coiled-coil region" evidence="1">
    <location>
        <begin position="248"/>
        <end position="320"/>
    </location>
</feature>
<dbReference type="RefSeq" id="WP_041018221.1">
    <property type="nucleotide sequence ID" value="NZ_CCEJ010000009.1"/>
</dbReference>
<feature type="coiled-coil region" evidence="1">
    <location>
        <begin position="362"/>
        <end position="389"/>
    </location>
</feature>
<keyword evidence="1" id="KW-0175">Coiled coil</keyword>
<feature type="region of interest" description="Disordered" evidence="2">
    <location>
        <begin position="1"/>
        <end position="25"/>
    </location>
</feature>
<sequence length="505" mass="59525">MSGGEFEAFKKPPSFFKPYPKSSSTSENKKRLVVDLKNNILETTHDKSLMSSAKEIHDFILKNPNLSYDQLLLVSEFARNNTPSESRKVLKRQFEKTFVLNKLPAFFQNTLIHIIILSRNFFYAVKDFGTINGNFSKELLETLISNAIESEYDAFKKEAEAPLLKKIKEFPEILTQIELYKSLQKELLKIKNNSKRVEELKSLCLQEQGLKKLLCNEKKMLETLEEKLRKTPLNIKLIEKTKMLKVTLNDFQRRLSSIEEAKQELSLLEESLKVIETHKLNIDEIKRDVEKRFGEELDSLKDQGEDFQSLKKVKKELREKYKALFEIHEQSLFDPDFERKETLRKSAFEKGLKEKFEQNPELEEAFHTYQKIQKEASFLQEELNSINYKLRLIQKIEKRKLKIAQTQNKDNALNKWNKERKDFETELLPDELEDKDSLIYKEAELKSTIKKKREKLAAFKAALVKELEPLYSAFIEIKETDKESLKKIKKNLADKQKDFYSLFNH</sequence>
<name>A0A090E1Q5_9BACT</name>
<protein>
    <submittedName>
        <fullName evidence="3">Uncharacterized protein</fullName>
    </submittedName>
</protein>
<keyword evidence="4" id="KW-1185">Reference proteome</keyword>
<comment type="caution">
    <text evidence="3">The sequence shown here is derived from an EMBL/GenBank/DDBJ whole genome shotgun (WGS) entry which is preliminary data.</text>
</comment>
<gene>
    <name evidence="3" type="ORF">CSEC_1861</name>
</gene>
<proteinExistence type="predicted"/>
<reference evidence="3" key="1">
    <citation type="submission" date="2013-12" db="EMBL/GenBank/DDBJ databases">
        <authorList>
            <person name="Linke B."/>
        </authorList>
    </citation>
    <scope>NUCLEOTIDE SEQUENCE [LARGE SCALE GENOMIC DNA]</scope>
    <source>
        <strain evidence="3">CRIB-18</strain>
    </source>
</reference>